<evidence type="ECO:0000313" key="1">
    <source>
        <dbReference type="Proteomes" id="UP000887563"/>
    </source>
</evidence>
<evidence type="ECO:0000313" key="2">
    <source>
        <dbReference type="WBParaSite" id="Minc3s01637g25265"/>
    </source>
</evidence>
<organism evidence="1 2">
    <name type="scientific">Meloidogyne incognita</name>
    <name type="common">Southern root-knot nematode worm</name>
    <name type="synonym">Oxyuris incognita</name>
    <dbReference type="NCBI Taxonomy" id="6306"/>
    <lineage>
        <taxon>Eukaryota</taxon>
        <taxon>Metazoa</taxon>
        <taxon>Ecdysozoa</taxon>
        <taxon>Nematoda</taxon>
        <taxon>Chromadorea</taxon>
        <taxon>Rhabditida</taxon>
        <taxon>Tylenchina</taxon>
        <taxon>Tylenchomorpha</taxon>
        <taxon>Tylenchoidea</taxon>
        <taxon>Meloidogynidae</taxon>
        <taxon>Meloidogyninae</taxon>
        <taxon>Meloidogyne</taxon>
        <taxon>Meloidogyne incognita group</taxon>
    </lineage>
</organism>
<reference evidence="2" key="1">
    <citation type="submission" date="2022-11" db="UniProtKB">
        <authorList>
            <consortium name="WormBaseParasite"/>
        </authorList>
    </citation>
    <scope>IDENTIFICATION</scope>
</reference>
<sequence length="143" mass="15707">MIKRIEKDRHCLAGIISCQSGCWSIIPKESLKIFAFKIDSLRCGDSDGSTLLQIYSCFVASPINCLFVKPVYELVSNSEELNERQCRRASNAHVALIAVSRTVPGYIAVPLINIILWKSPSALGDSAKREAAEAPEPCPINKT</sequence>
<proteinExistence type="predicted"/>
<dbReference type="WBParaSite" id="Minc3s01637g25265">
    <property type="protein sequence ID" value="Minc3s01637g25265"/>
    <property type="gene ID" value="Minc3s01637g25265"/>
</dbReference>
<keyword evidence="1" id="KW-1185">Reference proteome</keyword>
<protein>
    <submittedName>
        <fullName evidence="2">Uncharacterized protein</fullName>
    </submittedName>
</protein>
<name>A0A914MCH4_MELIC</name>
<dbReference type="Proteomes" id="UP000887563">
    <property type="component" value="Unplaced"/>
</dbReference>
<dbReference type="AlphaFoldDB" id="A0A914MCH4"/>
<accession>A0A914MCH4</accession>